<keyword evidence="2 3" id="KW-0040">ANK repeat</keyword>
<dbReference type="Proteomes" id="UP000481858">
    <property type="component" value="Unassembled WGS sequence"/>
</dbReference>
<dbReference type="SUPFAM" id="SSF52540">
    <property type="entry name" value="P-loop containing nucleoside triphosphate hydrolases"/>
    <property type="match status" value="1"/>
</dbReference>
<sequence length="1654" mass="181969">MSEKTHYEIPLFDIGVDGAGFRIDNDGNELQRPAIDQYKDSDINGNRGVLLVIDFQFLSNTRKHRFKRVEITVAFARNDDPVGSPNEPIVRQLSPAGTFGMDETTQTQEGKIEVHGSLDVGWSPATLGLGSSFERMNTTNTKTYAILNGMAWIEGRNKAPKNAAIWDLQENSTLGNGVPAYLRAAILLELPDDARFRAEITMQADVGTFHRAVKRKVGAKTGLAPVYFDPSEGNAKDLGPAPEAIVKTNLSGYNLNSIGYVKVKANPNCMGGQSAKEEIDRLLEGDNVRVRRYWLTQDKQGNVRDFSNQPKRKMAQSYNQDNEQLTIVKQPSNDANGPWVDVIALHGLHSSFTGTWRENGNDGLLSPWIEELPFMARVFSYNITMRLSSDQGLLNQFALETAATALLTAISNKVEKKLLWIANHDSRHIDIALATRAVVFFDVPGMSGSWEHDLLKLVLATTDSNEGGDRNIGQAELAEVTGKGPSALEAVTLRFGMIKSQYQIISLCRVEPASGDGVMVNRPRLHDLSPAHAYILNTKVQPELKDDSNISILMPVTYQRLPLSRPMSPALEIISNAINESRKEHQYDAVACRQMLATQHECDGNLGKLYPGVPSPVVSPLCEKLASQRSGLITIYGSTGSGKSVLVSQIATSNFGGDSIMVLCFSFSVADYRRSSYRDLLLSFLLQFLYRDTTGFESAHVQKVYSRMVSSPDMSPADLYRLLCALLSTVSRKTIVCVVDALDECDAESRVQLVGDFKRMTASTGPFKCVTFLACRPSDSMTRILGPVTKNNSVNVDEHMKCIRDHLLKSSFEGEKLEHMQNHLDEENATPLKARLLATLGRIEELTDIPDNCGLIYKRILRLIDAPPMWLEEVLLCIAFAKRPLTIAELAGAIGVSRCLQKGGGVNMTLQAARVAAPKQLQDDLELVAGSLVRIEHNVVHLVHGTLRNVIRHDPGIFAQSDAAISAFGDQSITGSLCALQRSVAILLNPEIYNVKGIAKRGRVFDHFCSVPVSSQHYSFARYAGYSVTHNLQVDNADGSLGRTPQAMWNGGIIGEASTQAKESLHLAVLTGNQPAVELLLPEVNGDWATIKQALHAAVSSGNTEITRLILTTVSAIEEDIWQSAISFSGIQGRAELLKLVLLWRFESSGLEFSEDELHSCLRSVAKLGHWHIIATLRQVYPRMMHAINNETLVSLIETAADEGRDGVISELLSVDKDLPNTVNAMWQAKTDTETRIESEDTLMDTTMQETVSETMPMEIAEDDLDIQKDLQLGPALVKAIRFGSAAVVRLLASKAPSVLRYRVSHLQMTALHCAAVYNNVEALGVLLDLGADIESVDDQHATPLLLACLRGNVQTSKALLERGANPDHVAIKATRYRALHLAARGGSAALVRILLENDARENARLEEPERDTPLHLAVRSSRHSTSSRHDQYIQTIQELLDAGANVNIARGGGSTALHLAIDEGWNKDMVLTLLQAGANIDHLDESGQSPLYYAVAKQESELVKILWDPFGREESSVLFNAAATGNVERLQQLIKARYDTTERDKWGRTAYDVGASPEVRALLAHTIGKLGNAHEEEGMAAAMQAICREEKCAEAESKYRAPSGIHCDICGRRVKNEAFYRTWCELLLILTHFPVPLLKYFIAVPVLRTAREI</sequence>
<evidence type="ECO:0000313" key="5">
    <source>
        <dbReference type="EMBL" id="KAF2967459.1"/>
    </source>
</evidence>
<dbReference type="SMART" id="SM00248">
    <property type="entry name" value="ANK"/>
    <property type="match status" value="8"/>
</dbReference>
<dbReference type="OrthoDB" id="341259at2759"/>
<gene>
    <name evidence="5" type="ORF">GQX73_g6087</name>
</gene>
<dbReference type="PROSITE" id="PS50297">
    <property type="entry name" value="ANK_REP_REGION"/>
    <property type="match status" value="4"/>
</dbReference>
<evidence type="ECO:0000259" key="4">
    <source>
        <dbReference type="Pfam" id="PF24883"/>
    </source>
</evidence>
<name>A0A7C8IZN6_9PEZI</name>
<feature type="repeat" description="ANK" evidence="3">
    <location>
        <begin position="1307"/>
        <end position="1339"/>
    </location>
</feature>
<dbReference type="InterPro" id="IPR027417">
    <property type="entry name" value="P-loop_NTPase"/>
</dbReference>
<keyword evidence="1" id="KW-0677">Repeat</keyword>
<proteinExistence type="predicted"/>
<evidence type="ECO:0000313" key="6">
    <source>
        <dbReference type="Proteomes" id="UP000481858"/>
    </source>
</evidence>
<feature type="repeat" description="ANK" evidence="3">
    <location>
        <begin position="1340"/>
        <end position="1372"/>
    </location>
</feature>
<evidence type="ECO:0000256" key="3">
    <source>
        <dbReference type="PROSITE-ProRule" id="PRU00023"/>
    </source>
</evidence>
<dbReference type="InterPro" id="IPR056884">
    <property type="entry name" value="NPHP3-like_N"/>
</dbReference>
<feature type="repeat" description="ANK" evidence="3">
    <location>
        <begin position="1410"/>
        <end position="1452"/>
    </location>
</feature>
<evidence type="ECO:0000256" key="1">
    <source>
        <dbReference type="ARBA" id="ARBA00022737"/>
    </source>
</evidence>
<comment type="caution">
    <text evidence="5">The sequence shown here is derived from an EMBL/GenBank/DDBJ whole genome shotgun (WGS) entry which is preliminary data.</text>
</comment>
<protein>
    <recommendedName>
        <fullName evidence="4">Nephrocystin 3-like N-terminal domain-containing protein</fullName>
    </recommendedName>
</protein>
<accession>A0A7C8IZN6</accession>
<dbReference type="Pfam" id="PF12796">
    <property type="entry name" value="Ank_2"/>
    <property type="match status" value="2"/>
</dbReference>
<feature type="domain" description="Nephrocystin 3-like N-terminal" evidence="4">
    <location>
        <begin position="627"/>
        <end position="762"/>
    </location>
</feature>
<feature type="repeat" description="ANK" evidence="3">
    <location>
        <begin position="1375"/>
        <end position="1407"/>
    </location>
</feature>
<evidence type="ECO:0000256" key="2">
    <source>
        <dbReference type="ARBA" id="ARBA00023043"/>
    </source>
</evidence>
<feature type="repeat" description="ANK" evidence="3">
    <location>
        <begin position="1453"/>
        <end position="1486"/>
    </location>
</feature>
<dbReference type="Gene3D" id="1.25.40.20">
    <property type="entry name" value="Ankyrin repeat-containing domain"/>
    <property type="match status" value="3"/>
</dbReference>
<dbReference type="SUPFAM" id="SSF48403">
    <property type="entry name" value="Ankyrin repeat"/>
    <property type="match status" value="1"/>
</dbReference>
<keyword evidence="6" id="KW-1185">Reference proteome</keyword>
<dbReference type="PANTHER" id="PTHR24173">
    <property type="entry name" value="ANKYRIN REPEAT CONTAINING"/>
    <property type="match status" value="1"/>
</dbReference>
<dbReference type="Gene3D" id="3.40.50.300">
    <property type="entry name" value="P-loop containing nucleotide triphosphate hydrolases"/>
    <property type="match status" value="1"/>
</dbReference>
<dbReference type="InParanoid" id="A0A7C8IZN6"/>
<dbReference type="Pfam" id="PF24883">
    <property type="entry name" value="NPHP3_N"/>
    <property type="match status" value="1"/>
</dbReference>
<dbReference type="InterPro" id="IPR036770">
    <property type="entry name" value="Ankyrin_rpt-contain_sf"/>
</dbReference>
<reference evidence="5 6" key="1">
    <citation type="submission" date="2019-12" db="EMBL/GenBank/DDBJ databases">
        <title>Draft genome sequence of the ascomycete Xylaria multiplex DSM 110363.</title>
        <authorList>
            <person name="Buettner E."/>
            <person name="Kellner H."/>
        </authorList>
    </citation>
    <scope>NUCLEOTIDE SEQUENCE [LARGE SCALE GENOMIC DNA]</scope>
    <source>
        <strain evidence="5 6">DSM 110363</strain>
    </source>
</reference>
<dbReference type="EMBL" id="WUBL01000067">
    <property type="protein sequence ID" value="KAF2967459.1"/>
    <property type="molecule type" value="Genomic_DNA"/>
</dbReference>
<dbReference type="InterPro" id="IPR002110">
    <property type="entry name" value="Ankyrin_rpt"/>
</dbReference>
<organism evidence="5 6">
    <name type="scientific">Xylaria multiplex</name>
    <dbReference type="NCBI Taxonomy" id="323545"/>
    <lineage>
        <taxon>Eukaryota</taxon>
        <taxon>Fungi</taxon>
        <taxon>Dikarya</taxon>
        <taxon>Ascomycota</taxon>
        <taxon>Pezizomycotina</taxon>
        <taxon>Sordariomycetes</taxon>
        <taxon>Xylariomycetidae</taxon>
        <taxon>Xylariales</taxon>
        <taxon>Xylariaceae</taxon>
        <taxon>Xylaria</taxon>
    </lineage>
</organism>
<dbReference type="PANTHER" id="PTHR24173:SF74">
    <property type="entry name" value="ANKYRIN REPEAT DOMAIN-CONTAINING PROTEIN 16"/>
    <property type="match status" value="1"/>
</dbReference>
<dbReference type="PROSITE" id="PS50088">
    <property type="entry name" value="ANK_REPEAT"/>
    <property type="match status" value="5"/>
</dbReference>